<dbReference type="EMBL" id="CP031388">
    <property type="protein sequence ID" value="QPH04916.1"/>
    <property type="molecule type" value="Genomic_DNA"/>
</dbReference>
<feature type="compositionally biased region" description="Basic residues" evidence="1">
    <location>
        <begin position="13"/>
        <end position="32"/>
    </location>
</feature>
<evidence type="ECO:0000313" key="2">
    <source>
        <dbReference type="EMBL" id="QPH04916.1"/>
    </source>
</evidence>
<dbReference type="OrthoDB" id="5239630at2759"/>
<reference evidence="2 3" key="1">
    <citation type="journal article" date="2018" name="PLoS Genet.">
        <title>Repeat elements organise 3D genome structure and mediate transcription in the filamentous fungus Epichloe festucae.</title>
        <authorList>
            <person name="Winter D.J."/>
            <person name="Ganley A.R.D."/>
            <person name="Young C.A."/>
            <person name="Liachko I."/>
            <person name="Schardl C.L."/>
            <person name="Dupont P.Y."/>
            <person name="Berry D."/>
            <person name="Ram A."/>
            <person name="Scott B."/>
            <person name="Cox M.P."/>
        </authorList>
    </citation>
    <scope>NUCLEOTIDE SEQUENCE [LARGE SCALE GENOMIC DNA]</scope>
    <source>
        <strain evidence="2 3">Fl1</strain>
    </source>
</reference>
<feature type="region of interest" description="Disordered" evidence="1">
    <location>
        <begin position="106"/>
        <end position="132"/>
    </location>
</feature>
<protein>
    <submittedName>
        <fullName evidence="2">Uncharacterized protein</fullName>
    </submittedName>
</protein>
<dbReference type="InterPro" id="IPR019034">
    <property type="entry name" value="UPF0390"/>
</dbReference>
<name>A0A7S9KUI1_EPIFF</name>
<sequence length="172" mass="18114">MAQGTIKQCAKAKAPKTTHSKKQAAKVGKRGTKPSLDRVHKKFTSGLTAKTEALLVRNILPRQQDSRHGLSGSTAVRTPRCLSLRLVLVTVLFGAISSCRGLRVFPRRPEQDDDADAPSSTGASSPGKRLVGGLAQVECQPARVLEADVSRERNGDGGTGGEVCGVGVEEDG</sequence>
<dbReference type="Pfam" id="PF09495">
    <property type="entry name" value="DUF2462"/>
    <property type="match status" value="1"/>
</dbReference>
<keyword evidence="3" id="KW-1185">Reference proteome</keyword>
<feature type="compositionally biased region" description="Basic and acidic residues" evidence="1">
    <location>
        <begin position="145"/>
        <end position="155"/>
    </location>
</feature>
<organism evidence="2 3">
    <name type="scientific">Epichloe festucae (strain Fl1)</name>
    <dbReference type="NCBI Taxonomy" id="877507"/>
    <lineage>
        <taxon>Eukaryota</taxon>
        <taxon>Fungi</taxon>
        <taxon>Dikarya</taxon>
        <taxon>Ascomycota</taxon>
        <taxon>Pezizomycotina</taxon>
        <taxon>Sordariomycetes</taxon>
        <taxon>Hypocreomycetidae</taxon>
        <taxon>Hypocreales</taxon>
        <taxon>Clavicipitaceae</taxon>
        <taxon>Epichloe</taxon>
    </lineage>
</organism>
<evidence type="ECO:0000256" key="1">
    <source>
        <dbReference type="SAM" id="MobiDB-lite"/>
    </source>
</evidence>
<proteinExistence type="predicted"/>
<feature type="region of interest" description="Disordered" evidence="1">
    <location>
        <begin position="145"/>
        <end position="172"/>
    </location>
</feature>
<accession>A0A7S9KUI1</accession>
<feature type="region of interest" description="Disordered" evidence="1">
    <location>
        <begin position="1"/>
        <end position="36"/>
    </location>
</feature>
<dbReference type="Proteomes" id="UP000594364">
    <property type="component" value="Chromosome 4"/>
</dbReference>
<evidence type="ECO:0000313" key="3">
    <source>
        <dbReference type="Proteomes" id="UP000594364"/>
    </source>
</evidence>
<gene>
    <name evidence="2" type="ORF">C2857_002305</name>
</gene>
<dbReference type="AlphaFoldDB" id="A0A7S9KUI1"/>